<accession>A0A1U7J8A2</accession>
<dbReference type="OrthoDB" id="583072at2"/>
<proteinExistence type="predicted"/>
<feature type="compositionally biased region" description="Polar residues" evidence="1">
    <location>
        <begin position="24"/>
        <end position="35"/>
    </location>
</feature>
<keyword evidence="3" id="KW-1185">Reference proteome</keyword>
<protein>
    <submittedName>
        <fullName evidence="2">Uncharacterized protein</fullName>
    </submittedName>
</protein>
<organism evidence="2 3">
    <name type="scientific">Phormidium tenue NIES-30</name>
    <dbReference type="NCBI Taxonomy" id="549789"/>
    <lineage>
        <taxon>Bacteria</taxon>
        <taxon>Bacillati</taxon>
        <taxon>Cyanobacteriota</taxon>
        <taxon>Cyanophyceae</taxon>
        <taxon>Oscillatoriophycideae</taxon>
        <taxon>Oscillatoriales</taxon>
        <taxon>Oscillatoriaceae</taxon>
        <taxon>Phormidium</taxon>
    </lineage>
</organism>
<sequence>MGKSRLSPRQRSYEADLINRLSDNHQLNQAQQRISGLSDKDRNLVSERLSGRTRGRLRQNY</sequence>
<reference evidence="2 3" key="1">
    <citation type="submission" date="2016-11" db="EMBL/GenBank/DDBJ databases">
        <title>Draft Genome Sequences of Nine Cyanobacterial Strains from Diverse Habitats.</title>
        <authorList>
            <person name="Zhu T."/>
            <person name="Hou S."/>
            <person name="Lu X."/>
            <person name="Hess W.R."/>
        </authorList>
    </citation>
    <scope>NUCLEOTIDE SEQUENCE [LARGE SCALE GENOMIC DNA]</scope>
    <source>
        <strain evidence="2 3">NIES-30</strain>
    </source>
</reference>
<comment type="caution">
    <text evidence="2">The sequence shown here is derived from an EMBL/GenBank/DDBJ whole genome shotgun (WGS) entry which is preliminary data.</text>
</comment>
<dbReference type="EMBL" id="MRCG01000003">
    <property type="protein sequence ID" value="OKH49464.1"/>
    <property type="molecule type" value="Genomic_DNA"/>
</dbReference>
<evidence type="ECO:0000313" key="3">
    <source>
        <dbReference type="Proteomes" id="UP000185557"/>
    </source>
</evidence>
<evidence type="ECO:0000313" key="2">
    <source>
        <dbReference type="EMBL" id="OKH49464.1"/>
    </source>
</evidence>
<dbReference type="RefSeq" id="WP_073607571.1">
    <property type="nucleotide sequence ID" value="NZ_MRCG01000003.1"/>
</dbReference>
<dbReference type="AlphaFoldDB" id="A0A1U7J8A2"/>
<evidence type="ECO:0000256" key="1">
    <source>
        <dbReference type="SAM" id="MobiDB-lite"/>
    </source>
</evidence>
<dbReference type="Proteomes" id="UP000185557">
    <property type="component" value="Unassembled WGS sequence"/>
</dbReference>
<gene>
    <name evidence="2" type="ORF">NIES30_06350</name>
</gene>
<feature type="region of interest" description="Disordered" evidence="1">
    <location>
        <begin position="24"/>
        <end position="61"/>
    </location>
</feature>
<name>A0A1U7J8A2_9CYAN</name>
<feature type="compositionally biased region" description="Basic residues" evidence="1">
    <location>
        <begin position="51"/>
        <end position="61"/>
    </location>
</feature>